<accession>A0AAI9YCC1</accession>
<dbReference type="EMBL" id="MPDP01000013">
    <property type="protein sequence ID" value="KAK1496361.1"/>
    <property type="molecule type" value="Genomic_DNA"/>
</dbReference>
<dbReference type="AlphaFoldDB" id="A0AAI9YCC1"/>
<name>A0AAI9YCC1_9PEZI</name>
<reference evidence="1" key="1">
    <citation type="submission" date="2016-11" db="EMBL/GenBank/DDBJ databases">
        <title>The genome sequence of Colletotrichum cuscutae.</title>
        <authorList>
            <person name="Baroncelli R."/>
        </authorList>
    </citation>
    <scope>NUCLEOTIDE SEQUENCE</scope>
    <source>
        <strain evidence="1">IMI 304802</strain>
    </source>
</reference>
<comment type="caution">
    <text evidence="1">The sequence shown here is derived from an EMBL/GenBank/DDBJ whole genome shotgun (WGS) entry which is preliminary data.</text>
</comment>
<evidence type="ECO:0000313" key="1">
    <source>
        <dbReference type="EMBL" id="KAK1496361.1"/>
    </source>
</evidence>
<organism evidence="1 2">
    <name type="scientific">Colletotrichum cuscutae</name>
    <dbReference type="NCBI Taxonomy" id="1209917"/>
    <lineage>
        <taxon>Eukaryota</taxon>
        <taxon>Fungi</taxon>
        <taxon>Dikarya</taxon>
        <taxon>Ascomycota</taxon>
        <taxon>Pezizomycotina</taxon>
        <taxon>Sordariomycetes</taxon>
        <taxon>Hypocreomycetidae</taxon>
        <taxon>Glomerellales</taxon>
        <taxon>Glomerellaceae</taxon>
        <taxon>Colletotrichum</taxon>
        <taxon>Colletotrichum acutatum species complex</taxon>
    </lineage>
</organism>
<keyword evidence="2" id="KW-1185">Reference proteome</keyword>
<proteinExistence type="predicted"/>
<evidence type="ECO:0000313" key="2">
    <source>
        <dbReference type="Proteomes" id="UP001239213"/>
    </source>
</evidence>
<sequence length="49" mass="4992">MPDLGQTLDAPSWPGMMCSGPELAAAAAAVRYSVLLYGILGGPSSHALF</sequence>
<protein>
    <submittedName>
        <fullName evidence="1">Uncharacterized protein</fullName>
    </submittedName>
</protein>
<gene>
    <name evidence="1" type="ORF">CCUS01_02706</name>
</gene>
<dbReference type="Proteomes" id="UP001239213">
    <property type="component" value="Unassembled WGS sequence"/>
</dbReference>